<dbReference type="PANTHER" id="PTHR44200:SF1">
    <property type="entry name" value="DNAJ HOMOLOG SUBFAMILY C MEMBER 7"/>
    <property type="match status" value="1"/>
</dbReference>
<keyword evidence="7" id="KW-1185">Reference proteome</keyword>
<dbReference type="SUPFAM" id="SSF48452">
    <property type="entry name" value="TPR-like"/>
    <property type="match status" value="5"/>
</dbReference>
<dbReference type="InterPro" id="IPR036869">
    <property type="entry name" value="J_dom_sf"/>
</dbReference>
<dbReference type="Proteomes" id="UP000193719">
    <property type="component" value="Unassembled WGS sequence"/>
</dbReference>
<reference evidence="6 7" key="2">
    <citation type="submission" date="2016-08" db="EMBL/GenBank/DDBJ databases">
        <title>Pervasive Adenine N6-methylation of Active Genes in Fungi.</title>
        <authorList>
            <consortium name="DOE Joint Genome Institute"/>
            <person name="Mondo S.J."/>
            <person name="Dannebaum R.O."/>
            <person name="Kuo R.C."/>
            <person name="Labutti K."/>
            <person name="Haridas S."/>
            <person name="Kuo A."/>
            <person name="Salamov A."/>
            <person name="Ahrendt S.R."/>
            <person name="Lipzen A."/>
            <person name="Sullivan W."/>
            <person name="Andreopoulos W.B."/>
            <person name="Clum A."/>
            <person name="Lindquist E."/>
            <person name="Daum C."/>
            <person name="Ramamoorthy G.K."/>
            <person name="Gryganskyi A."/>
            <person name="Culley D."/>
            <person name="Magnuson J.K."/>
            <person name="James T.Y."/>
            <person name="O'Malley M.A."/>
            <person name="Stajich J.E."/>
            <person name="Spatafora J.W."/>
            <person name="Visel A."/>
            <person name="Grigoriev I.V."/>
        </authorList>
    </citation>
    <scope>NUCLEOTIDE SEQUENCE [LARGE SCALE GENOMIC DNA]</scope>
    <source>
        <strain evidence="7">finn</strain>
    </source>
</reference>
<dbReference type="Pfam" id="PF00226">
    <property type="entry name" value="DnaJ"/>
    <property type="match status" value="1"/>
</dbReference>
<gene>
    <name evidence="6" type="ORF">BCR36DRAFT_275617</name>
</gene>
<protein>
    <submittedName>
        <fullName evidence="6">TPR-like protein</fullName>
    </submittedName>
</protein>
<accession>A0A1Y1VLS0</accession>
<evidence type="ECO:0000256" key="4">
    <source>
        <dbReference type="SAM" id="MobiDB-lite"/>
    </source>
</evidence>
<dbReference type="InterPro" id="IPR011990">
    <property type="entry name" value="TPR-like_helical_dom_sf"/>
</dbReference>
<sequence length="954" mass="113164">NDDHYIKRATTNLKMYKYTDVIDDCHYALKINKNCVKAYILLSKYYKHRGQLSISKEYLNKGLNISEENKNLSIHISNLKTELSIIEKMENLFEKVNEQMKNGNYKNALQTLEETMILCDSKISSNYQSNKSLSILKSDELRGIPIRWRLLRAEILIMNNDYHEAMTIAEIILAKDKNNSEALALKTKLLYIMGKSNIDNAVKYLRKAVYYYNKNEDAKKLIEKIPELEEKKKEIINNLFKAEHYEEAIQKYDKLINDCKEIYLTGIVLIILLRNKSTCLLKLKKYSECIECTTEAIEILKSIVFENGEPKSNDEYKHCKQQDLFFELYKKRLEGYIKDENFQKAKEDCEIFKMLKPIKKKLNIEELYRNEKIILSNLEREKGNNSFNDNDFKKALDFYNKSLEIYLNNNKSYFNRGLAYMKLFKYEKAIEDFRNAYRYDNQYIKAINNLSICYLQILEPEKALNEIGNIDFHSDSNCVKTYNISKKLHDMYKEIRNYSFNYEKSIEKYKLLLDEYHNYKISGYIDVLIYKKIASLYQNSSKHIEGIECITKAIKKLKDLVFSNGESESKEEYESCGKKDLFFELYKEKIESHIKIKNFSSAKEDCETLKMINPINKMLIFQILKKKGNIAFKNDDYKKAFEFYKKSIAIEDFRNAYRYDNQYIKAINNLSICYLQILEPEKALNEIGNIDFHSDSNCVKTYNISKKLHDMYKEIRNYSFNYEKSIEKYKLLLDEYHNYKISGYIDVLIYKKIASLYQNLNKTKECIIHISISIEMLEKKVIKDNNPTASTYKESDFCDLFIDLFKIRAKSYFDDKNYQKAYEYYKDLFHMCPYDHEIQAVVIIYNSYSNSGYNNYNSYSSNGNNSYNNNSNSNSRRERKKGSNSYSEYECCTILGLDQNNNPTIKDIKNAYRKLALKYHLDKCKDENLRKEYEEKMKEINIAKETLMKIKGKN</sequence>
<reference evidence="6 7" key="1">
    <citation type="submission" date="2016-08" db="EMBL/GenBank/DDBJ databases">
        <title>Genomes of anaerobic fungi encode conserved fungal cellulosomes for biomass hydrolysis.</title>
        <authorList>
            <consortium name="DOE Joint Genome Institute"/>
            <person name="Haitjema C.H."/>
            <person name="Gilmore S.P."/>
            <person name="Henske J.K."/>
            <person name="Solomon K.V."/>
            <person name="De Groot R."/>
            <person name="Kuo A."/>
            <person name="Mondo S.J."/>
            <person name="Salamov A.A."/>
            <person name="Labutti K."/>
            <person name="Zhao Z."/>
            <person name="Chiniquy J."/>
            <person name="Barry K."/>
            <person name="Brewer H.M."/>
            <person name="Purvine S.O."/>
            <person name="Wright A.T."/>
            <person name="Boxma B."/>
            <person name="Van Alen T."/>
            <person name="Hackstein J.H."/>
            <person name="Baker S.E."/>
            <person name="Grigoriev I.V."/>
            <person name="O'Malley M.A."/>
        </authorList>
    </citation>
    <scope>NUCLEOTIDE SEQUENCE [LARGE SCALE GENOMIC DNA]</scope>
    <source>
        <strain evidence="7">finn</strain>
    </source>
</reference>
<dbReference type="CDD" id="cd06257">
    <property type="entry name" value="DnaJ"/>
    <property type="match status" value="1"/>
</dbReference>
<evidence type="ECO:0000256" key="3">
    <source>
        <dbReference type="PROSITE-ProRule" id="PRU00339"/>
    </source>
</evidence>
<keyword evidence="2 3" id="KW-0802">TPR repeat</keyword>
<feature type="compositionally biased region" description="Low complexity" evidence="4">
    <location>
        <begin position="862"/>
        <end position="874"/>
    </location>
</feature>
<dbReference type="InterPro" id="IPR019734">
    <property type="entry name" value="TPR_rpt"/>
</dbReference>
<dbReference type="PROSITE" id="PS50005">
    <property type="entry name" value="TPR"/>
    <property type="match status" value="1"/>
</dbReference>
<evidence type="ECO:0000313" key="7">
    <source>
        <dbReference type="Proteomes" id="UP000193719"/>
    </source>
</evidence>
<evidence type="ECO:0000256" key="1">
    <source>
        <dbReference type="ARBA" id="ARBA00022737"/>
    </source>
</evidence>
<keyword evidence="1" id="KW-0677">Repeat</keyword>
<feature type="domain" description="J" evidence="5">
    <location>
        <begin position="890"/>
        <end position="954"/>
    </location>
</feature>
<dbReference type="OrthoDB" id="372487at2759"/>
<dbReference type="EMBL" id="MCFH01000003">
    <property type="protein sequence ID" value="ORX59233.1"/>
    <property type="molecule type" value="Genomic_DNA"/>
</dbReference>
<dbReference type="STRING" id="1754191.A0A1Y1VLS0"/>
<organism evidence="6 7">
    <name type="scientific">Piromyces finnis</name>
    <dbReference type="NCBI Taxonomy" id="1754191"/>
    <lineage>
        <taxon>Eukaryota</taxon>
        <taxon>Fungi</taxon>
        <taxon>Fungi incertae sedis</taxon>
        <taxon>Chytridiomycota</taxon>
        <taxon>Chytridiomycota incertae sedis</taxon>
        <taxon>Neocallimastigomycetes</taxon>
        <taxon>Neocallimastigales</taxon>
        <taxon>Neocallimastigaceae</taxon>
        <taxon>Piromyces</taxon>
    </lineage>
</organism>
<dbReference type="AlphaFoldDB" id="A0A1Y1VLS0"/>
<feature type="region of interest" description="Disordered" evidence="4">
    <location>
        <begin position="862"/>
        <end position="881"/>
    </location>
</feature>
<dbReference type="Pfam" id="PF07719">
    <property type="entry name" value="TPR_2"/>
    <property type="match status" value="1"/>
</dbReference>
<evidence type="ECO:0000313" key="6">
    <source>
        <dbReference type="EMBL" id="ORX59233.1"/>
    </source>
</evidence>
<dbReference type="InterPro" id="IPR052758">
    <property type="entry name" value="SRC_co-chaperone"/>
</dbReference>
<evidence type="ECO:0000256" key="2">
    <source>
        <dbReference type="ARBA" id="ARBA00022803"/>
    </source>
</evidence>
<comment type="caution">
    <text evidence="6">The sequence shown here is derived from an EMBL/GenBank/DDBJ whole genome shotgun (WGS) entry which is preliminary data.</text>
</comment>
<dbReference type="PANTHER" id="PTHR44200">
    <property type="entry name" value="DNAJ HOMOLOG SUBFAMILY C MEMBER 7"/>
    <property type="match status" value="1"/>
</dbReference>
<proteinExistence type="predicted"/>
<dbReference type="SMART" id="SM00271">
    <property type="entry name" value="DnaJ"/>
    <property type="match status" value="1"/>
</dbReference>
<dbReference type="Gene3D" id="1.10.287.110">
    <property type="entry name" value="DnaJ domain"/>
    <property type="match status" value="1"/>
</dbReference>
<dbReference type="SUPFAM" id="SSF46565">
    <property type="entry name" value="Chaperone J-domain"/>
    <property type="match status" value="1"/>
</dbReference>
<dbReference type="InterPro" id="IPR001623">
    <property type="entry name" value="DnaJ_domain"/>
</dbReference>
<dbReference type="PROSITE" id="PS50076">
    <property type="entry name" value="DNAJ_2"/>
    <property type="match status" value="1"/>
</dbReference>
<name>A0A1Y1VLS0_9FUNG</name>
<dbReference type="InterPro" id="IPR013105">
    <property type="entry name" value="TPR_2"/>
</dbReference>
<feature type="repeat" description="TPR" evidence="3">
    <location>
        <begin position="410"/>
        <end position="443"/>
    </location>
</feature>
<dbReference type="SMART" id="SM00028">
    <property type="entry name" value="TPR"/>
    <property type="match status" value="12"/>
</dbReference>
<evidence type="ECO:0000259" key="5">
    <source>
        <dbReference type="PROSITE" id="PS50076"/>
    </source>
</evidence>
<feature type="non-terminal residue" evidence="6">
    <location>
        <position position="1"/>
    </location>
</feature>
<dbReference type="Gene3D" id="1.25.40.10">
    <property type="entry name" value="Tetratricopeptide repeat domain"/>
    <property type="match status" value="6"/>
</dbReference>